<organism evidence="7 8">
    <name type="scientific">Mesoterricola sediminis</name>
    <dbReference type="NCBI Taxonomy" id="2927980"/>
    <lineage>
        <taxon>Bacteria</taxon>
        <taxon>Pseudomonadati</taxon>
        <taxon>Acidobacteriota</taxon>
        <taxon>Holophagae</taxon>
        <taxon>Holophagales</taxon>
        <taxon>Holophagaceae</taxon>
        <taxon>Mesoterricola</taxon>
    </lineage>
</organism>
<dbReference type="AlphaFoldDB" id="A0AA48GUC0"/>
<dbReference type="InterPro" id="IPR036390">
    <property type="entry name" value="WH_DNA-bd_sf"/>
</dbReference>
<evidence type="ECO:0000313" key="8">
    <source>
        <dbReference type="Proteomes" id="UP001228113"/>
    </source>
</evidence>
<dbReference type="InterPro" id="IPR000524">
    <property type="entry name" value="Tscrpt_reg_HTH_GntR"/>
</dbReference>
<feature type="domain" description="HTH gntR-type" evidence="6">
    <location>
        <begin position="11"/>
        <end position="79"/>
    </location>
</feature>
<dbReference type="PANTHER" id="PTHR46577">
    <property type="entry name" value="HTH-TYPE TRANSCRIPTIONAL REGULATORY PROTEIN GABR"/>
    <property type="match status" value="1"/>
</dbReference>
<dbReference type="Pfam" id="PF00392">
    <property type="entry name" value="GntR"/>
    <property type="match status" value="1"/>
</dbReference>
<accession>A0AA48GUC0</accession>
<dbReference type="RefSeq" id="WP_316410477.1">
    <property type="nucleotide sequence ID" value="NZ_AP027081.1"/>
</dbReference>
<dbReference type="GO" id="GO:0003677">
    <property type="term" value="F:DNA binding"/>
    <property type="evidence" value="ECO:0007669"/>
    <property type="project" value="UniProtKB-KW"/>
</dbReference>
<evidence type="ECO:0000256" key="3">
    <source>
        <dbReference type="ARBA" id="ARBA00023015"/>
    </source>
</evidence>
<name>A0AA48GUC0_9BACT</name>
<keyword evidence="3" id="KW-0805">Transcription regulation</keyword>
<reference evidence="7" key="1">
    <citation type="journal article" date="2023" name="Int. J. Syst. Evol. Microbiol.">
        <title>Mesoterricola silvestris gen. nov., sp. nov., Mesoterricola sediminis sp. nov., Geothrix oryzae sp. nov., Geothrix edaphica sp. nov., Geothrix rubra sp. nov., and Geothrix limicola sp. nov., six novel members of Acidobacteriota isolated from soils.</title>
        <authorList>
            <person name="Itoh H."/>
            <person name="Sugisawa Y."/>
            <person name="Mise K."/>
            <person name="Xu Z."/>
            <person name="Kuniyasu M."/>
            <person name="Ushijima N."/>
            <person name="Kawano K."/>
            <person name="Kobayashi E."/>
            <person name="Shiratori Y."/>
            <person name="Masuda Y."/>
            <person name="Senoo K."/>
        </authorList>
    </citation>
    <scope>NUCLEOTIDE SEQUENCE</scope>
    <source>
        <strain evidence="7">W786</strain>
    </source>
</reference>
<evidence type="ECO:0000256" key="4">
    <source>
        <dbReference type="ARBA" id="ARBA00023125"/>
    </source>
</evidence>
<sequence length="446" mass="47821">MWVPQIQQSSQPAYLAIADAIGTAIRLGQLRPGDQLPTHRLMADLLGINVSTVTRAYREAARRRYLGGEVGRGTYVLGVASEAALFALQRKPIGGVIDLSANVPPVSPQDPDLAATLGRMDATDAARLLHYPSAGDALVHLDAASRWLRRRAVEAAPEDLLPCAGAQHAMDTAISLFPEAEEVACEALVYPGLKAAARHWKRRLQSLPMDGEGMLPSALEAAFRGGVRLAVVSPTLHNPTASTMSLERRRTLAAIARKWDAVLIEEDVYGLLEPGAPPALASLAPERVVYLTGLSKTVAPGLRLGYLAFPPGMRARAREAEHHTTWYVSPLTAALASRWMEDGTAWRRLQALRRELAARHRLCRGALAGMPWKGSPHCPHLWIPSPRGGSAAFAKRAAEAGVIVVPADVFSTGRQAQDGVRLSLGAATDRAALAEALYRIAALAHS</sequence>
<dbReference type="PROSITE" id="PS50949">
    <property type="entry name" value="HTH_GNTR"/>
    <property type="match status" value="1"/>
</dbReference>
<evidence type="ECO:0000313" key="7">
    <source>
        <dbReference type="EMBL" id="BDU77919.1"/>
    </source>
</evidence>
<dbReference type="Pfam" id="PF00155">
    <property type="entry name" value="Aminotran_1_2"/>
    <property type="match status" value="1"/>
</dbReference>
<dbReference type="InterPro" id="IPR051446">
    <property type="entry name" value="HTH_trans_reg/aminotransferase"/>
</dbReference>
<keyword evidence="8" id="KW-1185">Reference proteome</keyword>
<comment type="similarity">
    <text evidence="1">In the C-terminal section; belongs to the class-I pyridoxal-phosphate-dependent aminotransferase family.</text>
</comment>
<dbReference type="EMBL" id="AP027081">
    <property type="protein sequence ID" value="BDU77919.1"/>
    <property type="molecule type" value="Genomic_DNA"/>
</dbReference>
<evidence type="ECO:0000259" key="6">
    <source>
        <dbReference type="PROSITE" id="PS50949"/>
    </source>
</evidence>
<evidence type="ECO:0000256" key="5">
    <source>
        <dbReference type="ARBA" id="ARBA00023163"/>
    </source>
</evidence>
<dbReference type="Proteomes" id="UP001228113">
    <property type="component" value="Chromosome"/>
</dbReference>
<dbReference type="GO" id="GO:0003700">
    <property type="term" value="F:DNA-binding transcription factor activity"/>
    <property type="evidence" value="ECO:0007669"/>
    <property type="project" value="InterPro"/>
</dbReference>
<dbReference type="GO" id="GO:0030170">
    <property type="term" value="F:pyridoxal phosphate binding"/>
    <property type="evidence" value="ECO:0007669"/>
    <property type="project" value="InterPro"/>
</dbReference>
<dbReference type="InterPro" id="IPR015424">
    <property type="entry name" value="PyrdxlP-dep_Trfase"/>
</dbReference>
<dbReference type="SMART" id="SM00345">
    <property type="entry name" value="HTH_GNTR"/>
    <property type="match status" value="1"/>
</dbReference>
<dbReference type="InterPro" id="IPR015421">
    <property type="entry name" value="PyrdxlP-dep_Trfase_major"/>
</dbReference>
<proteinExistence type="inferred from homology"/>
<keyword evidence="2" id="KW-0663">Pyridoxal phosphate</keyword>
<dbReference type="SUPFAM" id="SSF46785">
    <property type="entry name" value="Winged helix' DNA-binding domain"/>
    <property type="match status" value="1"/>
</dbReference>
<dbReference type="SUPFAM" id="SSF53383">
    <property type="entry name" value="PLP-dependent transferases"/>
    <property type="match status" value="1"/>
</dbReference>
<dbReference type="Gene3D" id="1.10.10.10">
    <property type="entry name" value="Winged helix-like DNA-binding domain superfamily/Winged helix DNA-binding domain"/>
    <property type="match status" value="1"/>
</dbReference>
<evidence type="ECO:0000256" key="2">
    <source>
        <dbReference type="ARBA" id="ARBA00022898"/>
    </source>
</evidence>
<evidence type="ECO:0000256" key="1">
    <source>
        <dbReference type="ARBA" id="ARBA00005384"/>
    </source>
</evidence>
<protein>
    <submittedName>
        <fullName evidence="7">Transcriptional regulator</fullName>
    </submittedName>
</protein>
<dbReference type="InterPro" id="IPR036388">
    <property type="entry name" value="WH-like_DNA-bd_sf"/>
</dbReference>
<keyword evidence="4" id="KW-0238">DNA-binding</keyword>
<keyword evidence="5" id="KW-0804">Transcription</keyword>
<gene>
    <name evidence="7" type="ORF">METESE_28770</name>
</gene>
<dbReference type="InterPro" id="IPR004839">
    <property type="entry name" value="Aminotransferase_I/II_large"/>
</dbReference>
<dbReference type="PANTHER" id="PTHR46577:SF1">
    <property type="entry name" value="HTH-TYPE TRANSCRIPTIONAL REGULATORY PROTEIN GABR"/>
    <property type="match status" value="1"/>
</dbReference>
<dbReference type="CDD" id="cd00609">
    <property type="entry name" value="AAT_like"/>
    <property type="match status" value="1"/>
</dbReference>
<dbReference type="KEGG" id="msea:METESE_28770"/>
<dbReference type="Gene3D" id="3.40.640.10">
    <property type="entry name" value="Type I PLP-dependent aspartate aminotransferase-like (Major domain)"/>
    <property type="match status" value="1"/>
</dbReference>